<accession>A0A1G9J6K5</accession>
<name>A0A1G9J6K5_9FLAO</name>
<dbReference type="InterPro" id="IPR028994">
    <property type="entry name" value="Integrin_alpha_N"/>
</dbReference>
<dbReference type="AlphaFoldDB" id="A0A1G9J6K5"/>
<dbReference type="PANTHER" id="PTHR16026:SF0">
    <property type="entry name" value="CARTILAGE ACIDIC PROTEIN 1"/>
    <property type="match status" value="1"/>
</dbReference>
<dbReference type="Pfam" id="PF07593">
    <property type="entry name" value="UnbV_ASPIC"/>
    <property type="match status" value="1"/>
</dbReference>
<protein>
    <submittedName>
        <fullName evidence="3">Repeat domain-containing protein</fullName>
    </submittedName>
</protein>
<organism evidence="3 4">
    <name type="scientific">Kriegella aquimaris</name>
    <dbReference type="NCBI Taxonomy" id="192904"/>
    <lineage>
        <taxon>Bacteria</taxon>
        <taxon>Pseudomonadati</taxon>
        <taxon>Bacteroidota</taxon>
        <taxon>Flavobacteriia</taxon>
        <taxon>Flavobacteriales</taxon>
        <taxon>Flavobacteriaceae</taxon>
        <taxon>Kriegella</taxon>
    </lineage>
</organism>
<dbReference type="Gene3D" id="2.130.10.130">
    <property type="entry name" value="Integrin alpha, N-terminal"/>
    <property type="match status" value="1"/>
</dbReference>
<evidence type="ECO:0000313" key="3">
    <source>
        <dbReference type="EMBL" id="SDL32866.1"/>
    </source>
</evidence>
<dbReference type="InterPro" id="IPR011519">
    <property type="entry name" value="UnbV_ASPIC"/>
</dbReference>
<gene>
    <name evidence="3" type="ORF">SAMN04488514_101418</name>
</gene>
<sequence length="520" mass="56217">MLFINKIKLVLLLGLFPYYGISQISFEDVTISSGLRAADSTANLAAKEEGFDGPYSWGHRIVWADIDGDELPDLFVGRWPNILLHNNGDGTFQDISVSSGYRQLKDEGHGGISFDRDNDGDRDWFANGNRHYTNTEKVVDVLANNDGLGHFTDILTSSTALFEAPGSISNQTRGVGAADFDGDGYLDLVAVSWSEIKGGDKTDGTSNDHVFWNDGTGKYLTATTLGTDGNNQGVQTIDYDGDGDIDIYTNIRDAPNHLYRNDGNRTFTEVASIAGIALDNKESDDGAAWGDIDNDGDLDFACGGEVYKNSEGVFTKISTFPNYDGYMMVFGDLDNDGDLDLIIPGNEASFNKNKGSLQVYNNDGDGNFIIIGATGITPPKGDRRGVAFSDFDGDGRLDLGISDKRDFNSLFKNTTANVGNWLKVKLYRANGQIDAIGSFVYVYSEGHIGEPSALLGVRFAEGATGYSAQNDPVLHFGVAGHSKVDVRVKFPEGNATDILNVDVNKVITVVEKAANSKQKP</sequence>
<evidence type="ECO:0000313" key="4">
    <source>
        <dbReference type="Proteomes" id="UP000199440"/>
    </source>
</evidence>
<proteinExistence type="predicted"/>
<feature type="domain" description="ASPIC/UnbV" evidence="2">
    <location>
        <begin position="435"/>
        <end position="507"/>
    </location>
</feature>
<dbReference type="OrthoDB" id="9816120at2"/>
<dbReference type="Pfam" id="PF13517">
    <property type="entry name" value="FG-GAP_3"/>
    <property type="match status" value="4"/>
</dbReference>
<evidence type="ECO:0000256" key="1">
    <source>
        <dbReference type="ARBA" id="ARBA00022729"/>
    </source>
</evidence>
<dbReference type="STRING" id="192904.SAMN04488514_101418"/>
<dbReference type="InterPro" id="IPR013517">
    <property type="entry name" value="FG-GAP"/>
</dbReference>
<keyword evidence="4" id="KW-1185">Reference proteome</keyword>
<dbReference type="PANTHER" id="PTHR16026">
    <property type="entry name" value="CARTILAGE ACIDIC PROTEIN 1"/>
    <property type="match status" value="1"/>
</dbReference>
<keyword evidence="1" id="KW-0732">Signal</keyword>
<dbReference type="InterPro" id="IPR027039">
    <property type="entry name" value="Crtac1"/>
</dbReference>
<reference evidence="3 4" key="1">
    <citation type="submission" date="2016-10" db="EMBL/GenBank/DDBJ databases">
        <authorList>
            <person name="de Groot N.N."/>
        </authorList>
    </citation>
    <scope>NUCLEOTIDE SEQUENCE [LARGE SCALE GENOMIC DNA]</scope>
    <source>
        <strain evidence="3 4">DSM 19886</strain>
    </source>
</reference>
<dbReference type="EMBL" id="FNGV01000001">
    <property type="protein sequence ID" value="SDL32866.1"/>
    <property type="molecule type" value="Genomic_DNA"/>
</dbReference>
<evidence type="ECO:0000259" key="2">
    <source>
        <dbReference type="Pfam" id="PF07593"/>
    </source>
</evidence>
<dbReference type="Proteomes" id="UP000199440">
    <property type="component" value="Unassembled WGS sequence"/>
</dbReference>
<dbReference type="SUPFAM" id="SSF69318">
    <property type="entry name" value="Integrin alpha N-terminal domain"/>
    <property type="match status" value="2"/>
</dbReference>